<dbReference type="Proteomes" id="UP001424741">
    <property type="component" value="Unassembled WGS sequence"/>
</dbReference>
<comment type="caution">
    <text evidence="2">The sequence shown here is derived from an EMBL/GenBank/DDBJ whole genome shotgun (WGS) entry which is preliminary data.</text>
</comment>
<dbReference type="RefSeq" id="WP_346188882.1">
    <property type="nucleotide sequence ID" value="NZ_BAABRL010000007.1"/>
</dbReference>
<dbReference type="SUPFAM" id="SSF55166">
    <property type="entry name" value="Hedgehog/DD-peptidase"/>
    <property type="match status" value="1"/>
</dbReference>
<proteinExistence type="predicted"/>
<evidence type="ECO:0000313" key="3">
    <source>
        <dbReference type="Proteomes" id="UP001424741"/>
    </source>
</evidence>
<name>A0ABP9V4A5_9BACT</name>
<dbReference type="EMBL" id="BAABRL010000007">
    <property type="protein sequence ID" value="GAA5496172.1"/>
    <property type="molecule type" value="Genomic_DNA"/>
</dbReference>
<dbReference type="InterPro" id="IPR006311">
    <property type="entry name" value="TAT_signal"/>
</dbReference>
<evidence type="ECO:0000313" key="2">
    <source>
        <dbReference type="EMBL" id="GAA5496172.1"/>
    </source>
</evidence>
<protein>
    <recommendedName>
        <fullName evidence="1">Peptidase M15A C-terminal domain-containing protein</fullName>
    </recommendedName>
</protein>
<dbReference type="PROSITE" id="PS51318">
    <property type="entry name" value="TAT"/>
    <property type="match status" value="1"/>
</dbReference>
<dbReference type="Gene3D" id="3.30.1380.10">
    <property type="match status" value="1"/>
</dbReference>
<dbReference type="Pfam" id="PF08291">
    <property type="entry name" value="Peptidase_M15_3"/>
    <property type="match status" value="1"/>
</dbReference>
<accession>A0ABP9V4A5</accession>
<reference evidence="2 3" key="1">
    <citation type="submission" date="2024-02" db="EMBL/GenBank/DDBJ databases">
        <title>Rubritalea halochordaticola NBRC 107102.</title>
        <authorList>
            <person name="Ichikawa N."/>
            <person name="Katano-Makiyama Y."/>
            <person name="Hidaka K."/>
        </authorList>
    </citation>
    <scope>NUCLEOTIDE SEQUENCE [LARGE SCALE GENOMIC DNA]</scope>
    <source>
        <strain evidence="2 3">NBRC 107102</strain>
    </source>
</reference>
<sequence length="205" mass="23060">MRNDTITSEGTLRKVGRRRFLGLLTAFGSGLLIAAQEAKAGLFYSTKSVEGIPQSWVNQKGLDVLRYANYIKGLKLKNVTPYMVLKPHFKTRGRTTNSLPPRHMWSHIAGTLRVIDKLAARLNSPVDDLLSIYRSPQYNRAVRGRSRSQHMQNRAVDVKFRGVSAWTVSSNARKLRNAGLFKGGVGRYSSFTHIDTRGHNAEWGF</sequence>
<dbReference type="InterPro" id="IPR013230">
    <property type="entry name" value="Peptidase_M15A_C"/>
</dbReference>
<dbReference type="InterPro" id="IPR009045">
    <property type="entry name" value="Zn_M74/Hedgehog-like"/>
</dbReference>
<evidence type="ECO:0000259" key="1">
    <source>
        <dbReference type="Pfam" id="PF08291"/>
    </source>
</evidence>
<feature type="domain" description="Peptidase M15A C-terminal" evidence="1">
    <location>
        <begin position="108"/>
        <end position="195"/>
    </location>
</feature>
<organism evidence="2 3">
    <name type="scientific">Rubritalea halochordaticola</name>
    <dbReference type="NCBI Taxonomy" id="714537"/>
    <lineage>
        <taxon>Bacteria</taxon>
        <taxon>Pseudomonadati</taxon>
        <taxon>Verrucomicrobiota</taxon>
        <taxon>Verrucomicrobiia</taxon>
        <taxon>Verrucomicrobiales</taxon>
        <taxon>Rubritaleaceae</taxon>
        <taxon>Rubritalea</taxon>
    </lineage>
</organism>
<gene>
    <name evidence="2" type="ORF">Rhal01_02354</name>
</gene>
<keyword evidence="3" id="KW-1185">Reference proteome</keyword>